<sequence length="314" mass="35386">MSVKVGIPQALLYHEFGGFWLEFFQNIRVPVTLSGNTNKQILDRGMSLAIDESCIPLKVYLGHVESLLNTCSHIFIPRIAQYYPDNHFCAKLAGLPDIVQNTFRLTGKELLSPNIENSSQATVVKAVRTICQPLGLSAISGQRAYYQARKAWKDNIPLQSDHTAKAKIAVIGHSYIIKDVFFNNDIEKFFKSQAVEIITPNDLPNKTIYEEAKAFRQDIYWQLSMKIAGATRYFCRQSDIAGIIMVSSFGCGPDSLVNEYLEHHILKPSNKPHMVITIDEHTGNAGLITRVEAFWDMVSRRLKLEDKLSSYGLS</sequence>
<dbReference type="PANTHER" id="PTHR32329">
    <property type="entry name" value="BIFUNCTIONAL PROTEIN [INCLUDES 2-HYDROXYACYL-COA DEHYDRATASE (N-TER) AND ITS ACTIVATOR DOMAIN (C_TERM)-RELATED"/>
    <property type="match status" value="1"/>
</dbReference>
<keyword evidence="3" id="KW-1185">Reference proteome</keyword>
<evidence type="ECO:0000313" key="2">
    <source>
        <dbReference type="EMBL" id="XFO71123.1"/>
    </source>
</evidence>
<protein>
    <recommendedName>
        <fullName evidence="1">DUF2229 domain-containing protein</fullName>
    </recommendedName>
</protein>
<evidence type="ECO:0000313" key="3">
    <source>
        <dbReference type="Proteomes" id="UP000216052"/>
    </source>
</evidence>
<evidence type="ECO:0000259" key="1">
    <source>
        <dbReference type="Pfam" id="PF09989"/>
    </source>
</evidence>
<feature type="domain" description="DUF2229" evidence="1">
    <location>
        <begin position="4"/>
        <end position="201"/>
    </location>
</feature>
<proteinExistence type="predicted"/>
<dbReference type="EMBL" id="CP155571">
    <property type="protein sequence ID" value="XFO71123.1"/>
    <property type="molecule type" value="Genomic_DNA"/>
</dbReference>
<gene>
    <name evidence="2" type="ORF">SPACI_011380</name>
</gene>
<reference evidence="2" key="1">
    <citation type="submission" date="2024-05" db="EMBL/GenBank/DDBJ databases">
        <title>Isolation and characterization of Sporomusa carbonis sp. nov., a carboxydotrophic hydrogenogen in the genus of Sporomusa isolated from a charcoal burning pile.</title>
        <authorList>
            <person name="Boeer T."/>
            <person name="Rosenbaum F."/>
            <person name="Eysell L."/>
            <person name="Mueller V."/>
            <person name="Daniel R."/>
            <person name="Poehlein A."/>
        </authorList>
    </citation>
    <scope>NUCLEOTIDE SEQUENCE [LARGE SCALE GENOMIC DNA]</scope>
    <source>
        <strain evidence="2">DSM 3132</strain>
    </source>
</reference>
<dbReference type="PANTHER" id="PTHR32329:SF2">
    <property type="entry name" value="BIFUNCTIONAL PROTEIN [INCLUDES 2-HYDROXYACYL-COA DEHYDRATASE (N-TER) AND ITS ACTIVATOR DOMAIN (C_TERM)"/>
    <property type="match status" value="1"/>
</dbReference>
<organism evidence="2 3">
    <name type="scientific">Sporomusa acidovorans (strain ATCC 49682 / DSM 3132 / Mol)</name>
    <dbReference type="NCBI Taxonomy" id="1123286"/>
    <lineage>
        <taxon>Bacteria</taxon>
        <taxon>Bacillati</taxon>
        <taxon>Bacillota</taxon>
        <taxon>Negativicutes</taxon>
        <taxon>Selenomonadales</taxon>
        <taxon>Sporomusaceae</taxon>
        <taxon>Sporomusa</taxon>
    </lineage>
</organism>
<dbReference type="RefSeq" id="WP_093796235.1">
    <property type="nucleotide sequence ID" value="NZ_CP155571.1"/>
</dbReference>
<dbReference type="Proteomes" id="UP000216052">
    <property type="component" value="Chromosome"/>
</dbReference>
<accession>A0ABZ3IYF7</accession>
<dbReference type="InterPro" id="IPR051805">
    <property type="entry name" value="Dehydratase_Activator_Redct"/>
</dbReference>
<dbReference type="InterPro" id="IPR018709">
    <property type="entry name" value="CoA_activase_DUF2229"/>
</dbReference>
<name>A0ABZ3IYF7_SPOA4</name>
<dbReference type="Gene3D" id="3.40.50.11900">
    <property type="match status" value="1"/>
</dbReference>
<dbReference type="Pfam" id="PF09989">
    <property type="entry name" value="DUF2229"/>
    <property type="match status" value="1"/>
</dbReference>